<dbReference type="InterPro" id="IPR025959">
    <property type="entry name" value="Winged_HTH_dom"/>
</dbReference>
<dbReference type="Pfam" id="PF13551">
    <property type="entry name" value="HTH_29"/>
    <property type="match status" value="1"/>
</dbReference>
<evidence type="ECO:0000313" key="4">
    <source>
        <dbReference type="Proteomes" id="UP000179243"/>
    </source>
</evidence>
<proteinExistence type="predicted"/>
<evidence type="ECO:0000259" key="2">
    <source>
        <dbReference type="Pfam" id="PF13592"/>
    </source>
</evidence>
<evidence type="ECO:0000256" key="1">
    <source>
        <dbReference type="SAM" id="MobiDB-lite"/>
    </source>
</evidence>
<sequence>MEQQKLRLEAVATVEKGKTHKETAAMFGIARSTVTRWVMTKKYSGESALRSHKRGRHPNLRLKNHQADIIVKIITGKSPKPEEGPNLPWTRKAVQVLIERRFHVRVSIWTVGRYLKKWGYPPHKHTRRKSEQNNLNIPAMVE</sequence>
<dbReference type="InterPro" id="IPR009057">
    <property type="entry name" value="Homeodomain-like_sf"/>
</dbReference>
<accession>A0A1F7F8W1</accession>
<protein>
    <recommendedName>
        <fullName evidence="2">Winged helix-turn helix domain-containing protein</fullName>
    </recommendedName>
</protein>
<comment type="caution">
    <text evidence="3">The sequence shown here is derived from an EMBL/GenBank/DDBJ whole genome shotgun (WGS) entry which is preliminary data.</text>
</comment>
<dbReference type="Proteomes" id="UP000179243">
    <property type="component" value="Unassembled WGS sequence"/>
</dbReference>
<reference evidence="3 4" key="1">
    <citation type="journal article" date="2016" name="Nat. Commun.">
        <title>Thousands of microbial genomes shed light on interconnected biogeochemical processes in an aquifer system.</title>
        <authorList>
            <person name="Anantharaman K."/>
            <person name="Brown C.T."/>
            <person name="Hug L.A."/>
            <person name="Sharon I."/>
            <person name="Castelle C.J."/>
            <person name="Probst A.J."/>
            <person name="Thomas B.C."/>
            <person name="Singh A."/>
            <person name="Wilkins M.J."/>
            <person name="Karaoz U."/>
            <person name="Brodie E.L."/>
            <person name="Williams K.H."/>
            <person name="Hubbard S.S."/>
            <person name="Banfield J.F."/>
        </authorList>
    </citation>
    <scope>NUCLEOTIDE SEQUENCE [LARGE SCALE GENOMIC DNA]</scope>
</reference>
<feature type="region of interest" description="Disordered" evidence="1">
    <location>
        <begin position="122"/>
        <end position="142"/>
    </location>
</feature>
<organism evidence="3 4">
    <name type="scientific">Candidatus Raymondbacteria bacterium RIFOXYD12_FULL_49_13</name>
    <dbReference type="NCBI Taxonomy" id="1817890"/>
    <lineage>
        <taxon>Bacteria</taxon>
        <taxon>Raymondiibacteriota</taxon>
    </lineage>
</organism>
<feature type="domain" description="Winged helix-turn helix" evidence="2">
    <location>
        <begin position="89"/>
        <end position="133"/>
    </location>
</feature>
<gene>
    <name evidence="3" type="ORF">A2519_06805</name>
</gene>
<evidence type="ECO:0000313" key="3">
    <source>
        <dbReference type="EMBL" id="OGK03100.1"/>
    </source>
</evidence>
<dbReference type="AlphaFoldDB" id="A0A1F7F8W1"/>
<dbReference type="EMBL" id="MFYX01000097">
    <property type="protein sequence ID" value="OGK03100.1"/>
    <property type="molecule type" value="Genomic_DNA"/>
</dbReference>
<dbReference type="SUPFAM" id="SSF46689">
    <property type="entry name" value="Homeodomain-like"/>
    <property type="match status" value="1"/>
</dbReference>
<name>A0A1F7F8W1_UNCRA</name>
<dbReference type="Pfam" id="PF13592">
    <property type="entry name" value="HTH_33"/>
    <property type="match status" value="1"/>
</dbReference>